<name>A0A6P8AYI3_PYRGI</name>
<protein>
    <recommendedName>
        <fullName evidence="2">C2H2-type domain-containing protein</fullName>
    </recommendedName>
</protein>
<reference evidence="4" key="2">
    <citation type="submission" date="2019-10" db="EMBL/GenBank/DDBJ databases">
        <authorList>
            <consortium name="NCBI Genome Project"/>
        </authorList>
    </citation>
    <scope>NUCLEOTIDE SEQUENCE</scope>
    <source>
        <strain evidence="4">NI907</strain>
    </source>
</reference>
<keyword evidence="3" id="KW-1185">Reference proteome</keyword>
<dbReference type="InterPro" id="IPR013087">
    <property type="entry name" value="Znf_C2H2_type"/>
</dbReference>
<dbReference type="SMART" id="SM00355">
    <property type="entry name" value="ZnF_C2H2"/>
    <property type="match status" value="2"/>
</dbReference>
<dbReference type="Proteomes" id="UP000515153">
    <property type="component" value="Chromosome VII"/>
</dbReference>
<dbReference type="InterPro" id="IPR036236">
    <property type="entry name" value="Znf_C2H2_sf"/>
</dbReference>
<accession>A0A6P8AYI3</accession>
<feature type="domain" description="C2H2-type" evidence="2">
    <location>
        <begin position="21"/>
        <end position="51"/>
    </location>
</feature>
<reference evidence="3 4" key="1">
    <citation type="journal article" date="2019" name="Mol. Biol. Evol.">
        <title>Blast fungal genomes show frequent chromosomal changes, gene gains and losses, and effector gene turnover.</title>
        <authorList>
            <person name="Gomez Luciano L.B."/>
            <person name="Jason Tsai I."/>
            <person name="Chuma I."/>
            <person name="Tosa Y."/>
            <person name="Chen Y.H."/>
            <person name="Li J.Y."/>
            <person name="Li M.Y."/>
            <person name="Jade Lu M.Y."/>
            <person name="Nakayashiki H."/>
            <person name="Li W.H."/>
        </authorList>
    </citation>
    <scope>NUCLEOTIDE SEQUENCE [LARGE SCALE GENOMIC DNA]</scope>
    <source>
        <strain evidence="3 4">NI907</strain>
    </source>
</reference>
<dbReference type="AlphaFoldDB" id="A0A6P8AYI3"/>
<dbReference type="GeneID" id="41965205"/>
<organism evidence="3 4">
    <name type="scientific">Pyricularia grisea</name>
    <name type="common">Crabgrass-specific blast fungus</name>
    <name type="synonym">Magnaporthe grisea</name>
    <dbReference type="NCBI Taxonomy" id="148305"/>
    <lineage>
        <taxon>Eukaryota</taxon>
        <taxon>Fungi</taxon>
        <taxon>Dikarya</taxon>
        <taxon>Ascomycota</taxon>
        <taxon>Pezizomycotina</taxon>
        <taxon>Sordariomycetes</taxon>
        <taxon>Sordariomycetidae</taxon>
        <taxon>Magnaporthales</taxon>
        <taxon>Pyriculariaceae</taxon>
        <taxon>Pyricularia</taxon>
    </lineage>
</organism>
<dbReference type="KEGG" id="pgri:PgNI_10324"/>
<keyword evidence="1" id="KW-0863">Zinc-finger</keyword>
<dbReference type="Gene3D" id="3.30.160.60">
    <property type="entry name" value="Classic Zinc Finger"/>
    <property type="match status" value="1"/>
</dbReference>
<sequence length="245" mass="28392">MASKGKSKEHLQGYLEDPPVYQCRSCNRDFKTQESLRQHARDSPAHSPSVTCDLCYRTFNTDEALEQHRKHARIHQPESQQPRIKTPLDEFFLSFEGFEYNPAHPPARSFERLGFHHDWESNSPAYKNARKKYQDALNSELQMWYGSTDDLKAWHTLCRAIGIKPLPESCGQCKKAVRKKHVNIVDLIDWARHRETSDTPVQTFRSVAQLQTYTVETDKIFSKKKAKAGAHGKNTVLKHLLRTIF</sequence>
<proteinExistence type="predicted"/>
<evidence type="ECO:0000313" key="4">
    <source>
        <dbReference type="RefSeq" id="XP_030979914.1"/>
    </source>
</evidence>
<feature type="domain" description="C2H2-type" evidence="2">
    <location>
        <begin position="50"/>
        <end position="80"/>
    </location>
</feature>
<dbReference type="PROSITE" id="PS50157">
    <property type="entry name" value="ZINC_FINGER_C2H2_2"/>
    <property type="match status" value="2"/>
</dbReference>
<reference evidence="4" key="3">
    <citation type="submission" date="2025-08" db="UniProtKB">
        <authorList>
            <consortium name="RefSeq"/>
        </authorList>
    </citation>
    <scope>IDENTIFICATION</scope>
    <source>
        <strain evidence="4">NI907</strain>
    </source>
</reference>
<dbReference type="RefSeq" id="XP_030979914.1">
    <property type="nucleotide sequence ID" value="XM_031130297.1"/>
</dbReference>
<keyword evidence="1" id="KW-0479">Metal-binding</keyword>
<evidence type="ECO:0000256" key="1">
    <source>
        <dbReference type="PROSITE-ProRule" id="PRU00042"/>
    </source>
</evidence>
<evidence type="ECO:0000259" key="2">
    <source>
        <dbReference type="PROSITE" id="PS50157"/>
    </source>
</evidence>
<dbReference type="PANTHER" id="PTHR38846">
    <property type="entry name" value="C3H1-TYPE DOMAIN-CONTAINING PROTEIN"/>
    <property type="match status" value="1"/>
</dbReference>
<dbReference type="GO" id="GO:0008270">
    <property type="term" value="F:zinc ion binding"/>
    <property type="evidence" value="ECO:0007669"/>
    <property type="project" value="UniProtKB-KW"/>
</dbReference>
<evidence type="ECO:0000313" key="3">
    <source>
        <dbReference type="Proteomes" id="UP000515153"/>
    </source>
</evidence>
<dbReference type="SUPFAM" id="SSF57667">
    <property type="entry name" value="beta-beta-alpha zinc fingers"/>
    <property type="match status" value="1"/>
</dbReference>
<gene>
    <name evidence="4" type="ORF">PgNI_10324</name>
</gene>
<dbReference type="PANTHER" id="PTHR38846:SF1">
    <property type="entry name" value="C3H1-TYPE DOMAIN-CONTAINING PROTEIN"/>
    <property type="match status" value="1"/>
</dbReference>
<keyword evidence="1" id="KW-0862">Zinc</keyword>